<dbReference type="EMBL" id="CAIIXF020000005">
    <property type="protein sequence ID" value="CAH1783516.1"/>
    <property type="molecule type" value="Genomic_DNA"/>
</dbReference>
<gene>
    <name evidence="3" type="ORF">OFUS_LOCUS9853</name>
</gene>
<accession>A0A8J1T7I5</accession>
<evidence type="ECO:0000256" key="1">
    <source>
        <dbReference type="SAM" id="Coils"/>
    </source>
</evidence>
<dbReference type="Proteomes" id="UP000749559">
    <property type="component" value="Unassembled WGS sequence"/>
</dbReference>
<organism evidence="3 4">
    <name type="scientific">Owenia fusiformis</name>
    <name type="common">Polychaete worm</name>
    <dbReference type="NCBI Taxonomy" id="6347"/>
    <lineage>
        <taxon>Eukaryota</taxon>
        <taxon>Metazoa</taxon>
        <taxon>Spiralia</taxon>
        <taxon>Lophotrochozoa</taxon>
        <taxon>Annelida</taxon>
        <taxon>Polychaeta</taxon>
        <taxon>Sedentaria</taxon>
        <taxon>Canalipalpata</taxon>
        <taxon>Sabellida</taxon>
        <taxon>Oweniida</taxon>
        <taxon>Oweniidae</taxon>
        <taxon>Owenia</taxon>
    </lineage>
</organism>
<feature type="compositionally biased region" description="Polar residues" evidence="2">
    <location>
        <begin position="70"/>
        <end position="84"/>
    </location>
</feature>
<dbReference type="GO" id="GO:0008270">
    <property type="term" value="F:zinc ion binding"/>
    <property type="evidence" value="ECO:0007669"/>
    <property type="project" value="InterPro"/>
</dbReference>
<feature type="region of interest" description="Disordered" evidence="2">
    <location>
        <begin position="405"/>
        <end position="459"/>
    </location>
</feature>
<dbReference type="InterPro" id="IPR001878">
    <property type="entry name" value="Znf_CCHC"/>
</dbReference>
<feature type="region of interest" description="Disordered" evidence="2">
    <location>
        <begin position="49"/>
        <end position="118"/>
    </location>
</feature>
<dbReference type="GO" id="GO:0003676">
    <property type="term" value="F:nucleic acid binding"/>
    <property type="evidence" value="ECO:0007669"/>
    <property type="project" value="InterPro"/>
</dbReference>
<feature type="compositionally biased region" description="Basic residues" evidence="2">
    <location>
        <begin position="86"/>
        <end position="96"/>
    </location>
</feature>
<dbReference type="OrthoDB" id="6110336at2759"/>
<proteinExistence type="predicted"/>
<dbReference type="InterPro" id="IPR036875">
    <property type="entry name" value="Znf_CCHC_sf"/>
</dbReference>
<dbReference type="Gene3D" id="4.10.60.10">
    <property type="entry name" value="Zinc finger, CCHC-type"/>
    <property type="match status" value="1"/>
</dbReference>
<dbReference type="SUPFAM" id="SSF57756">
    <property type="entry name" value="Retrovirus zinc finger-like domains"/>
    <property type="match status" value="1"/>
</dbReference>
<feature type="coiled-coil region" evidence="1">
    <location>
        <begin position="159"/>
        <end position="221"/>
    </location>
</feature>
<feature type="compositionally biased region" description="Polar residues" evidence="2">
    <location>
        <begin position="1"/>
        <end position="10"/>
    </location>
</feature>
<dbReference type="Gene3D" id="3.40.50.1110">
    <property type="entry name" value="SGNH hydrolase"/>
    <property type="match status" value="1"/>
</dbReference>
<keyword evidence="1" id="KW-0175">Coiled coil</keyword>
<keyword evidence="4" id="KW-1185">Reference proteome</keyword>
<dbReference type="InterPro" id="IPR036514">
    <property type="entry name" value="SGNH_hydro_sf"/>
</dbReference>
<dbReference type="PROSITE" id="PS50158">
    <property type="entry name" value="ZF_CCHC"/>
    <property type="match status" value="1"/>
</dbReference>
<feature type="compositionally biased region" description="Polar residues" evidence="2">
    <location>
        <begin position="49"/>
        <end position="59"/>
    </location>
</feature>
<dbReference type="SMART" id="SM00343">
    <property type="entry name" value="ZnF_C2HC"/>
    <property type="match status" value="2"/>
</dbReference>
<evidence type="ECO:0000256" key="2">
    <source>
        <dbReference type="SAM" id="MobiDB-lite"/>
    </source>
</evidence>
<feature type="region of interest" description="Disordered" evidence="2">
    <location>
        <begin position="1"/>
        <end position="34"/>
    </location>
</feature>
<protein>
    <submittedName>
        <fullName evidence="3">Uncharacterized protein</fullName>
    </submittedName>
</protein>
<name>A0A8J1T7I5_OWEFU</name>
<reference evidence="3" key="1">
    <citation type="submission" date="2022-03" db="EMBL/GenBank/DDBJ databases">
        <authorList>
            <person name="Martin C."/>
        </authorList>
    </citation>
    <scope>NUCLEOTIDE SEQUENCE</scope>
</reference>
<evidence type="ECO:0000313" key="4">
    <source>
        <dbReference type="Proteomes" id="UP000749559"/>
    </source>
</evidence>
<sequence>MTMASPQPSEVGTDIGLLIGSPDSVYKESQGSPESADILTLNLTINNSPEQSQCSQGASQARALTPREPTCSTNLASPSQNDTQRSVHKRRSKRLGKNTLPLDLNGTFNSDSGAKRKRPVRACRTVPKTPKLPKSNKLHTRCTSKYDSDINTRNLVAIIQDLKVAVDNTTAKVDALQSTVSAINTTNLDLVKQLSAKTATCNELEKECKSLRETLNWHKMNKSQNEPVKPHPKNASKTLVIGSSIVRDLDQDKLNDVEVISIGGADIDMVHKRLTNLDTKYQKAILQVGSKDCAKSSDKASIKAKYQLAIKGAKNIATTVAVSSICPRTDKELAQNTADALNAELQILCEEEKIEFINNDTNGFKLQSGEINEGYLWSDGLHLSKPGSNKLARNMGLGCKTRDVTKNNRARQQQRNLQHSSQATAHHKPTSNDIHVPSLQQQQPPVRDQRAQPPSHDISRNISPACFKCGERSHLANSCWHTNSIRCHSCSNFGHKKARCPFTQNLNHPNFVNGQFGQCWPQ</sequence>
<dbReference type="AlphaFoldDB" id="A0A8J1T7I5"/>
<dbReference type="SUPFAM" id="SSF52266">
    <property type="entry name" value="SGNH hydrolase"/>
    <property type="match status" value="1"/>
</dbReference>
<comment type="caution">
    <text evidence="3">The sequence shown here is derived from an EMBL/GenBank/DDBJ whole genome shotgun (WGS) entry which is preliminary data.</text>
</comment>
<evidence type="ECO:0000313" key="3">
    <source>
        <dbReference type="EMBL" id="CAH1783516.1"/>
    </source>
</evidence>